<name>A0A0E9VHV3_ANGAN</name>
<evidence type="ECO:0000313" key="1">
    <source>
        <dbReference type="EMBL" id="JAH77586.1"/>
    </source>
</evidence>
<dbReference type="EMBL" id="GBXM01030991">
    <property type="protein sequence ID" value="JAH77586.1"/>
    <property type="molecule type" value="Transcribed_RNA"/>
</dbReference>
<organism evidence="1">
    <name type="scientific">Anguilla anguilla</name>
    <name type="common">European freshwater eel</name>
    <name type="synonym">Muraena anguilla</name>
    <dbReference type="NCBI Taxonomy" id="7936"/>
    <lineage>
        <taxon>Eukaryota</taxon>
        <taxon>Metazoa</taxon>
        <taxon>Chordata</taxon>
        <taxon>Craniata</taxon>
        <taxon>Vertebrata</taxon>
        <taxon>Euteleostomi</taxon>
        <taxon>Actinopterygii</taxon>
        <taxon>Neopterygii</taxon>
        <taxon>Teleostei</taxon>
        <taxon>Anguilliformes</taxon>
        <taxon>Anguillidae</taxon>
        <taxon>Anguilla</taxon>
    </lineage>
</organism>
<accession>A0A0E9VHV3</accession>
<sequence>MIFGNITAPVDTSF</sequence>
<reference evidence="1" key="1">
    <citation type="submission" date="2014-11" db="EMBL/GenBank/DDBJ databases">
        <authorList>
            <person name="Amaro Gonzalez C."/>
        </authorList>
    </citation>
    <scope>NUCLEOTIDE SEQUENCE</scope>
</reference>
<reference evidence="1" key="2">
    <citation type="journal article" date="2015" name="Fish Shellfish Immunol.">
        <title>Early steps in the European eel (Anguilla anguilla)-Vibrio vulnificus interaction in the gills: Role of the RtxA13 toxin.</title>
        <authorList>
            <person name="Callol A."/>
            <person name="Pajuelo D."/>
            <person name="Ebbesson L."/>
            <person name="Teles M."/>
            <person name="MacKenzie S."/>
            <person name="Amaro C."/>
        </authorList>
    </citation>
    <scope>NUCLEOTIDE SEQUENCE</scope>
</reference>
<proteinExistence type="predicted"/>
<protein>
    <submittedName>
        <fullName evidence="1">Uncharacterized protein</fullName>
    </submittedName>
</protein>